<evidence type="ECO:0000256" key="1">
    <source>
        <dbReference type="SAM" id="MobiDB-lite"/>
    </source>
</evidence>
<dbReference type="EMBL" id="JAMQBK010000128">
    <property type="protein sequence ID" value="MCM2375094.1"/>
    <property type="molecule type" value="Genomic_DNA"/>
</dbReference>
<evidence type="ECO:0000313" key="2">
    <source>
        <dbReference type="EMBL" id="MCM2375094.1"/>
    </source>
</evidence>
<gene>
    <name evidence="2" type="ORF">NB063_31110</name>
</gene>
<organism evidence="2 3">
    <name type="scientific">Aporhodopirellula aestuarii</name>
    <dbReference type="NCBI Taxonomy" id="2950107"/>
    <lineage>
        <taxon>Bacteria</taxon>
        <taxon>Pseudomonadati</taxon>
        <taxon>Planctomycetota</taxon>
        <taxon>Planctomycetia</taxon>
        <taxon>Pirellulales</taxon>
        <taxon>Pirellulaceae</taxon>
        <taxon>Aporhodopirellula</taxon>
    </lineage>
</organism>
<evidence type="ECO:0000313" key="3">
    <source>
        <dbReference type="Proteomes" id="UP001202961"/>
    </source>
</evidence>
<feature type="compositionally biased region" description="Basic and acidic residues" evidence="1">
    <location>
        <begin position="20"/>
        <end position="30"/>
    </location>
</feature>
<dbReference type="RefSeq" id="WP_250933583.1">
    <property type="nucleotide sequence ID" value="NZ_JAMQBK010000128.1"/>
</dbReference>
<feature type="compositionally biased region" description="Polar residues" evidence="1">
    <location>
        <begin position="31"/>
        <end position="41"/>
    </location>
</feature>
<accession>A0ABT0UDH3</accession>
<reference evidence="2 3" key="1">
    <citation type="journal article" date="2022" name="Syst. Appl. Microbiol.">
        <title>Rhodopirellula aestuarii sp. nov., a novel member of the genus Rhodopirellula isolated from brackish sediments collected in the Tagus River estuary, Portugal.</title>
        <authorList>
            <person name="Vitorino I.R."/>
            <person name="Klimek D."/>
            <person name="Calusinska M."/>
            <person name="Lobo-da-Cunha A."/>
            <person name="Vasconcelos V."/>
            <person name="Lage O.M."/>
        </authorList>
    </citation>
    <scope>NUCLEOTIDE SEQUENCE [LARGE SCALE GENOMIC DNA]</scope>
    <source>
        <strain evidence="2 3">ICT_H3.1</strain>
    </source>
</reference>
<sequence>AYARAIHIRHLFFATKREASTNEARGRTTLEQKQQTATTSLGECWQSDLAESTWTPPRPRI</sequence>
<feature type="non-terminal residue" evidence="2">
    <location>
        <position position="1"/>
    </location>
</feature>
<comment type="caution">
    <text evidence="2">The sequence shown here is derived from an EMBL/GenBank/DDBJ whole genome shotgun (WGS) entry which is preliminary data.</text>
</comment>
<protein>
    <submittedName>
        <fullName evidence="2">Uncharacterized protein</fullName>
    </submittedName>
</protein>
<keyword evidence="3" id="KW-1185">Reference proteome</keyword>
<dbReference type="Proteomes" id="UP001202961">
    <property type="component" value="Unassembled WGS sequence"/>
</dbReference>
<proteinExistence type="predicted"/>
<feature type="region of interest" description="Disordered" evidence="1">
    <location>
        <begin position="20"/>
        <end position="42"/>
    </location>
</feature>
<name>A0ABT0UDH3_9BACT</name>